<dbReference type="EMBL" id="JX627580">
    <property type="protein sequence ID" value="AGO88322.1"/>
    <property type="molecule type" value="Genomic_DNA"/>
</dbReference>
<dbReference type="InterPro" id="IPR048987">
    <property type="entry name" value="PIN-TPR-GreABC"/>
</dbReference>
<reference evidence="2" key="1">
    <citation type="journal article" date="2014" name="PLoS ONE">
        <title>Genome Information of Methylobacterium oryzae, a Plant-Probiotic Methylotroph in the Phyllosphere.</title>
        <authorList>
            <person name="Kwak M.J."/>
            <person name="Jeong H."/>
            <person name="Madhaiyan M."/>
            <person name="Lee Y."/>
            <person name="Sa T.M."/>
            <person name="Oh T.K."/>
            <person name="Kim J.F."/>
        </authorList>
    </citation>
    <scope>NUCLEOTIDE SEQUENCE</scope>
    <source>
        <strain evidence="2">CBMB20</strain>
        <plasmid evidence="2">pMOC1</plasmid>
    </source>
</reference>
<evidence type="ECO:0000313" key="2">
    <source>
        <dbReference type="EMBL" id="AGO88322.1"/>
    </source>
</evidence>
<dbReference type="SUPFAM" id="SSF48452">
    <property type="entry name" value="TPR-like"/>
    <property type="match status" value="1"/>
</dbReference>
<gene>
    <name evidence="2" type="ORF">MOC_1p0084</name>
</gene>
<dbReference type="Gene3D" id="1.25.40.10">
    <property type="entry name" value="Tetratricopeptide repeat domain"/>
    <property type="match status" value="1"/>
</dbReference>
<dbReference type="InterPro" id="IPR011990">
    <property type="entry name" value="TPR-like_helical_dom_sf"/>
</dbReference>
<evidence type="ECO:0000259" key="1">
    <source>
        <dbReference type="Pfam" id="PF20698"/>
    </source>
</evidence>
<feature type="domain" description="PIN" evidence="1">
    <location>
        <begin position="1044"/>
        <end position="1185"/>
    </location>
</feature>
<accession>A0A088B2X2</accession>
<proteinExistence type="predicted"/>
<name>A0A088B2X2_9HYPH</name>
<keyword evidence="2" id="KW-0614">Plasmid</keyword>
<sequence>MGTRLGCRCCWNSAPKAWNTHSVISYCIEPVPSLTKEQNKNLPQIDAARERPPLATRLAFEIPKPLDWQTFQRQCVVLFIEELGDPNTQEYGRHGQAQGGIDILGRRGGRPDHFVGIQCRRYDKPLKQTKILADARSALKLEAGLKELIFATTASDDTGATDAALAVERQLRAEGHDLTIAVYGWGQLQQMICRHDAAYHAFFPAALATHMPRKAEPPATTDLATLIAAQVMEQMRSGGLPVPQQDIGPRSENDEDPALHARIDTFRDLFTEQRLTLQAEKGLQRLLERENLADKPYARFRIETNLGSIAIDLGREADAAVRFEAAYKMRRDDPKAIANLALARTIQGRYAEAMEAASAAMTAEPRVDDAIAYLLQAAARSDWEGDPETLIPADLAGSLAADLGLVEFLRRRDLPGWAERTIEIARRHPDAPDLVRARGVAVLALAIESGTMIPGGFGPITIEELNSAADDMKAVAEHCLDIELAHRHDLIAYVNNAAVLLRLCERFAESERLLLAALPRVGDEPQLRRLCAFVQSAQNRAGDALALLADDTDPENQVLRAELRATQGQTAEALRDILTIDEEGLDDRLQAIRWQLVGEMALRLGNDDQLARAVAALRASDPEDITASLLEIRGSRKRIEDAQPAQEKMLALAASVQTDLSMTARYQLADELRNHDLPDAAANLLEGHVDLGRPSPATELYLQSLAGARRDEAFIAALARTSPNVRNSLQIRWVEATHAWNMDDLPASLTAVEAILAEHPNETRARLLKLEILVRQNCSAAVFAELDKPLETLVWRDVQDLFRVASLLGHFGYVERAAALAYRLFLEHRDLSQAWMTLSTLVLEEGRGDEQIPGPWTVTTVGPNAAVKLRYVDGTETFFVVEPDIALRRLDADSWEPNHALARCLAGCCTSEAFTGPDGREGTIIQVTHKYVARLHHVMEHHSTRFPEIFGFKSVTVDFEQPNGLDGLIAQLKARHDWITREEESYVNGFMLLGVLADRVGADTIDVSGGLAARGVALKVTAGNAVEREATTAAIQERGQRGCVLDLLAFWTCWRLGALDAVVATCGPIRVPRSVIDRLRARRERLRDGAIHGHQSAGYLPDGRISVTETPAETFTGLIDDIDHAIAWLEIHAEIAPLVIGDTLPAELRNFLKNRRTDALDAVALAVQGDTLLITNDLPAREFQRILTGTNGAWVHAVIGAALEAEHIDMDAYVRWSAWLIEAGHSYLGVNAPALAHAARLEGVAAMNPGSLFTILSRVIGGTEADAPSHLNVCVMCMFDLWRDRQTAEFRKPVTGHLLDQLLRGRRHDYAKILRTALTWARDTPDLYQYICNWTIGHFVADSI</sequence>
<geneLocation type="plasmid" evidence="2">
    <name>pMOC1</name>
</geneLocation>
<organism evidence="2">
    <name type="scientific">Methylobacterium oryzae CBMB20</name>
    <dbReference type="NCBI Taxonomy" id="693986"/>
    <lineage>
        <taxon>Bacteria</taxon>
        <taxon>Pseudomonadati</taxon>
        <taxon>Pseudomonadota</taxon>
        <taxon>Alphaproteobacteria</taxon>
        <taxon>Hyphomicrobiales</taxon>
        <taxon>Methylobacteriaceae</taxon>
        <taxon>Methylobacterium</taxon>
    </lineage>
</organism>
<dbReference type="Pfam" id="PF20698">
    <property type="entry name" value="PIN-TPR-GreABC"/>
    <property type="match status" value="1"/>
</dbReference>
<protein>
    <submittedName>
        <fullName evidence="2">Tetratricopeptide TPR_2 repeat protein</fullName>
    </submittedName>
</protein>